<dbReference type="InterPro" id="IPR050281">
    <property type="entry name" value="Flavin_monoamine_oxidase"/>
</dbReference>
<dbReference type="InterPro" id="IPR002937">
    <property type="entry name" value="Amino_oxidase"/>
</dbReference>
<keyword evidence="5" id="KW-1185">Reference proteome</keyword>
<evidence type="ECO:0000313" key="4">
    <source>
        <dbReference type="EMBL" id="MEL3974284.1"/>
    </source>
</evidence>
<feature type="domain" description="Amine oxidase" evidence="3">
    <location>
        <begin position="64"/>
        <end position="510"/>
    </location>
</feature>
<dbReference type="Proteomes" id="UP001389717">
    <property type="component" value="Unassembled WGS sequence"/>
</dbReference>
<evidence type="ECO:0000259" key="3">
    <source>
        <dbReference type="Pfam" id="PF01593"/>
    </source>
</evidence>
<evidence type="ECO:0000313" key="5">
    <source>
        <dbReference type="Proteomes" id="UP001389717"/>
    </source>
</evidence>
<sequence>MSRPPAFYQLLLSHMNKRKGGTDMLTEVEGYADLHYPEDLLSIIWNGFEQSSNPKKVLILGGGMAGLVSASLLKRAGHEVMILEGNNRIGGRVYTVREPFTSGNYLDFGAMRIPENHELVFEYIKRFNLPINRFINSSPKDLIFANSVLTPKSEYKQNPDILRFPLEEEEKGKTAAELFLEATQPFLDLYLKSTPEEQKKFKKQYSIYSMGDYLASNPFGKSLSDNAIRKIGVMLGIEGFPDFSFIDILTDVIYPIFSEKTTFYEITGGNDHLPRSFINELQKEIKLNRKVVKIIQEDNRVCVQTLNPVTRKVSQYSGDYAIVTMPFTVFQFVDVVPHDSISFKKWQTIREVNNVQAVKIGIEFKSRFWEKMGYGNITSDLPLKFTYIPSHGIGSDGPGVLLASYSWGSDAVLWNSLSNEELVRVVLKDLAKIYGNIVYTEFLQAVWFNWGQNPYSAGCFTLFTPQQQKNFDEITRKPEGRLHFAGEHTSSFHGWIEGAIESGIRTAYEVHYRN</sequence>
<dbReference type="EMBL" id="JBBYAF010000048">
    <property type="protein sequence ID" value="MEL3974284.1"/>
    <property type="molecule type" value="Genomic_DNA"/>
</dbReference>
<protein>
    <submittedName>
        <fullName evidence="4">Flavin monoamine oxidase family protein</fullName>
    </submittedName>
</protein>
<dbReference type="InterPro" id="IPR036188">
    <property type="entry name" value="FAD/NAD-bd_sf"/>
</dbReference>
<proteinExistence type="predicted"/>
<evidence type="ECO:0000256" key="2">
    <source>
        <dbReference type="ARBA" id="ARBA00023002"/>
    </source>
</evidence>
<organism evidence="4 5">
    <name type="scientific">Rossellomorea oryzaecorticis</name>
    <dbReference type="NCBI Taxonomy" id="1396505"/>
    <lineage>
        <taxon>Bacteria</taxon>
        <taxon>Bacillati</taxon>
        <taxon>Bacillota</taxon>
        <taxon>Bacilli</taxon>
        <taxon>Bacillales</taxon>
        <taxon>Bacillaceae</taxon>
        <taxon>Rossellomorea</taxon>
    </lineage>
</organism>
<dbReference type="Gene3D" id="3.90.660.10">
    <property type="match status" value="1"/>
</dbReference>
<dbReference type="PANTHER" id="PTHR10742">
    <property type="entry name" value="FLAVIN MONOAMINE OXIDASE"/>
    <property type="match status" value="1"/>
</dbReference>
<accession>A0ABU9KGI0</accession>
<reference evidence="4 5" key="1">
    <citation type="submission" date="2024-04" db="EMBL/GenBank/DDBJ databases">
        <title>Bacillus oryzaecorticis sp. nov., a moderately halophilic bacterium isolated from rice husks.</title>
        <authorList>
            <person name="Zhu H.-S."/>
        </authorList>
    </citation>
    <scope>NUCLEOTIDE SEQUENCE [LARGE SCALE GENOMIC DNA]</scope>
    <source>
        <strain evidence="4 5">ZC255</strain>
    </source>
</reference>
<dbReference type="PANTHER" id="PTHR10742:SF342">
    <property type="entry name" value="AMINE OXIDASE"/>
    <property type="match status" value="1"/>
</dbReference>
<comment type="cofactor">
    <cofactor evidence="1">
        <name>FAD</name>
        <dbReference type="ChEBI" id="CHEBI:57692"/>
    </cofactor>
</comment>
<comment type="caution">
    <text evidence="4">The sequence shown here is derived from an EMBL/GenBank/DDBJ whole genome shotgun (WGS) entry which is preliminary data.</text>
</comment>
<evidence type="ECO:0000256" key="1">
    <source>
        <dbReference type="ARBA" id="ARBA00001974"/>
    </source>
</evidence>
<keyword evidence="2" id="KW-0560">Oxidoreductase</keyword>
<dbReference type="SUPFAM" id="SSF54373">
    <property type="entry name" value="FAD-linked reductases, C-terminal domain"/>
    <property type="match status" value="1"/>
</dbReference>
<gene>
    <name evidence="4" type="ORF">AAEO50_18510</name>
</gene>
<name>A0ABU9KGI0_9BACI</name>
<dbReference type="SUPFAM" id="SSF51905">
    <property type="entry name" value="FAD/NAD(P)-binding domain"/>
    <property type="match status" value="1"/>
</dbReference>
<dbReference type="Gene3D" id="3.50.50.60">
    <property type="entry name" value="FAD/NAD(P)-binding domain"/>
    <property type="match status" value="1"/>
</dbReference>
<dbReference type="Gene3D" id="1.10.405.10">
    <property type="entry name" value="Guanine Nucleotide Dissociation Inhibitor, domain 1"/>
    <property type="match status" value="1"/>
</dbReference>
<dbReference type="InterPro" id="IPR001613">
    <property type="entry name" value="Flavin_amine_oxidase"/>
</dbReference>
<dbReference type="PRINTS" id="PR00757">
    <property type="entry name" value="AMINEOXDASEF"/>
</dbReference>
<dbReference type="Pfam" id="PF01593">
    <property type="entry name" value="Amino_oxidase"/>
    <property type="match status" value="1"/>
</dbReference>